<keyword evidence="9" id="KW-1185">Reference proteome</keyword>
<dbReference type="PROSITE" id="PS50850">
    <property type="entry name" value="MFS"/>
    <property type="match status" value="1"/>
</dbReference>
<protein>
    <submittedName>
        <fullName evidence="8">MFS transporter</fullName>
    </submittedName>
</protein>
<dbReference type="Pfam" id="PF07690">
    <property type="entry name" value="MFS_1"/>
    <property type="match status" value="1"/>
</dbReference>
<dbReference type="InterPro" id="IPR020846">
    <property type="entry name" value="MFS_dom"/>
</dbReference>
<keyword evidence="3 6" id="KW-0812">Transmembrane</keyword>
<reference evidence="8 9" key="1">
    <citation type="submission" date="2021-06" db="EMBL/GenBank/DDBJ databases">
        <title>Rhodobacteraceae bacterium strain HSP-20.</title>
        <authorList>
            <person name="Chen W.-M."/>
        </authorList>
    </citation>
    <scope>NUCLEOTIDE SEQUENCE [LARGE SCALE GENOMIC DNA]</scope>
    <source>
        <strain evidence="8 9">HSP-20</strain>
    </source>
</reference>
<feature type="transmembrane region" description="Helical" evidence="6">
    <location>
        <begin position="389"/>
        <end position="409"/>
    </location>
</feature>
<evidence type="ECO:0000256" key="5">
    <source>
        <dbReference type="ARBA" id="ARBA00023136"/>
    </source>
</evidence>
<feature type="transmembrane region" description="Helical" evidence="6">
    <location>
        <begin position="40"/>
        <end position="63"/>
    </location>
</feature>
<gene>
    <name evidence="8" type="ORF">GU927_010135</name>
</gene>
<dbReference type="CDD" id="cd06173">
    <property type="entry name" value="MFS_MefA_like"/>
    <property type="match status" value="1"/>
</dbReference>
<dbReference type="Proteomes" id="UP000731907">
    <property type="component" value="Unassembled WGS sequence"/>
</dbReference>
<keyword evidence="5 6" id="KW-0472">Membrane</keyword>
<comment type="caution">
    <text evidence="8">The sequence shown here is derived from an EMBL/GenBank/DDBJ whole genome shotgun (WGS) entry which is preliminary data.</text>
</comment>
<evidence type="ECO:0000259" key="7">
    <source>
        <dbReference type="PROSITE" id="PS50850"/>
    </source>
</evidence>
<evidence type="ECO:0000313" key="9">
    <source>
        <dbReference type="Proteomes" id="UP000731907"/>
    </source>
</evidence>
<evidence type="ECO:0000256" key="4">
    <source>
        <dbReference type="ARBA" id="ARBA00022989"/>
    </source>
</evidence>
<feature type="domain" description="Major facilitator superfamily (MFS) profile" evidence="7">
    <location>
        <begin position="227"/>
        <end position="416"/>
    </location>
</feature>
<feature type="transmembrane region" description="Helical" evidence="6">
    <location>
        <begin position="105"/>
        <end position="126"/>
    </location>
</feature>
<keyword evidence="4 6" id="KW-1133">Transmembrane helix</keyword>
<name>A0ABS6J6W1_9RHOB</name>
<evidence type="ECO:0000256" key="6">
    <source>
        <dbReference type="SAM" id="Phobius"/>
    </source>
</evidence>
<dbReference type="SUPFAM" id="SSF103473">
    <property type="entry name" value="MFS general substrate transporter"/>
    <property type="match status" value="1"/>
</dbReference>
<dbReference type="EMBL" id="JAAATX020000006">
    <property type="protein sequence ID" value="MBU9698202.1"/>
    <property type="molecule type" value="Genomic_DNA"/>
</dbReference>
<dbReference type="Gene3D" id="1.20.1250.20">
    <property type="entry name" value="MFS general substrate transporter like domains"/>
    <property type="match status" value="1"/>
</dbReference>
<feature type="transmembrane region" description="Helical" evidence="6">
    <location>
        <begin position="260"/>
        <end position="281"/>
    </location>
</feature>
<evidence type="ECO:0000313" key="8">
    <source>
        <dbReference type="EMBL" id="MBU9698202.1"/>
    </source>
</evidence>
<feature type="transmembrane region" description="Helical" evidence="6">
    <location>
        <begin position="357"/>
        <end position="377"/>
    </location>
</feature>
<feature type="transmembrane region" description="Helical" evidence="6">
    <location>
        <begin position="183"/>
        <end position="200"/>
    </location>
</feature>
<sequence>MAARMLTRFILASGATNLADGVAVVAWAWAATLLTRDPFLVALVPVALRLPWFLMALPAGVVTDRVDRRWLILAMDVLRALAFAVVAGAVVLAGPLPPAPVVGLGVPWLFAVMLGAALVVGGAEVFRDNAAQTMLPALVGAERLELANGRLWSVELIGNALVGPALGAALIGVALVLPFALNAGAYAVAVLLLLGVRGAFRPVRDGAADWRAELAEGARFLMRAPLLRVLAVVTGVWNLLHQMVVVALVLHAQETLGLSAAAYGLVLAGGAVGGIAGSLLGGRVVARLGPARTAQWMLAASAPAFAGVALAGNAVVLAVMLGLFEFTGMVWNLVSVSHRQRVIPDRLLGRVNSLYRLLAWGMMPLGLVLSGAVMGWAEGVVARPVALVLPLWIAAAGAGVLAALGWRAIGRGFAGS</sequence>
<proteinExistence type="predicted"/>
<feature type="transmembrane region" description="Helical" evidence="6">
    <location>
        <begin position="220"/>
        <end position="240"/>
    </location>
</feature>
<accession>A0ABS6J6W1</accession>
<evidence type="ECO:0000256" key="2">
    <source>
        <dbReference type="ARBA" id="ARBA00022475"/>
    </source>
</evidence>
<comment type="subcellular location">
    <subcellularLocation>
        <location evidence="1">Cell membrane</location>
        <topology evidence="1">Multi-pass membrane protein</topology>
    </subcellularLocation>
</comment>
<keyword evidence="2" id="KW-1003">Cell membrane</keyword>
<dbReference type="InterPro" id="IPR036259">
    <property type="entry name" value="MFS_trans_sf"/>
</dbReference>
<evidence type="ECO:0000256" key="1">
    <source>
        <dbReference type="ARBA" id="ARBA00004651"/>
    </source>
</evidence>
<dbReference type="PANTHER" id="PTHR23513:SF6">
    <property type="entry name" value="MAJOR FACILITATOR SUPERFAMILY ASSOCIATED DOMAIN-CONTAINING PROTEIN"/>
    <property type="match status" value="1"/>
</dbReference>
<evidence type="ECO:0000256" key="3">
    <source>
        <dbReference type="ARBA" id="ARBA00022692"/>
    </source>
</evidence>
<feature type="transmembrane region" description="Helical" evidence="6">
    <location>
        <begin position="70"/>
        <end position="93"/>
    </location>
</feature>
<organism evidence="8 9">
    <name type="scientific">Paragemmobacter amnigenus</name>
    <dbReference type="NCBI Taxonomy" id="2852097"/>
    <lineage>
        <taxon>Bacteria</taxon>
        <taxon>Pseudomonadati</taxon>
        <taxon>Pseudomonadota</taxon>
        <taxon>Alphaproteobacteria</taxon>
        <taxon>Rhodobacterales</taxon>
        <taxon>Paracoccaceae</taxon>
        <taxon>Paragemmobacter</taxon>
    </lineage>
</organism>
<feature type="transmembrane region" description="Helical" evidence="6">
    <location>
        <begin position="156"/>
        <end position="177"/>
    </location>
</feature>
<dbReference type="InterPro" id="IPR011701">
    <property type="entry name" value="MFS"/>
</dbReference>
<dbReference type="PANTHER" id="PTHR23513">
    <property type="entry name" value="INTEGRAL MEMBRANE EFFLUX PROTEIN-RELATED"/>
    <property type="match status" value="1"/>
</dbReference>